<reference evidence="3 4" key="1">
    <citation type="submission" date="2016-05" db="EMBL/GenBank/DDBJ databases">
        <title>A degradative enzymes factory behind the ericoid mycorrhizal symbiosis.</title>
        <authorList>
            <consortium name="DOE Joint Genome Institute"/>
            <person name="Martino E."/>
            <person name="Morin E."/>
            <person name="Grelet G."/>
            <person name="Kuo A."/>
            <person name="Kohler A."/>
            <person name="Daghino S."/>
            <person name="Barry K."/>
            <person name="Choi C."/>
            <person name="Cichocki N."/>
            <person name="Clum A."/>
            <person name="Copeland A."/>
            <person name="Hainaut M."/>
            <person name="Haridas S."/>
            <person name="Labutti K."/>
            <person name="Lindquist E."/>
            <person name="Lipzen A."/>
            <person name="Khouja H.-R."/>
            <person name="Murat C."/>
            <person name="Ohm R."/>
            <person name="Olson A."/>
            <person name="Spatafora J."/>
            <person name="Veneault-Fourrey C."/>
            <person name="Henrissat B."/>
            <person name="Grigoriev I."/>
            <person name="Martin F."/>
            <person name="Perotto S."/>
        </authorList>
    </citation>
    <scope>NUCLEOTIDE SEQUENCE [LARGE SCALE GENOMIC DNA]</scope>
    <source>
        <strain evidence="3 4">UAMH 7357</strain>
    </source>
</reference>
<evidence type="ECO:0000313" key="3">
    <source>
        <dbReference type="EMBL" id="PMD22505.1"/>
    </source>
</evidence>
<dbReference type="Proteomes" id="UP000235672">
    <property type="component" value="Unassembled WGS sequence"/>
</dbReference>
<gene>
    <name evidence="3" type="ORF">NA56DRAFT_570416</name>
</gene>
<dbReference type="OrthoDB" id="3942738at2759"/>
<sequence length="103" mass="12123">INRLINRGIPPTSKMVKNFAKEMIGRKVGKNWVFDFCKRHSSELKSLYLCNIKNLYIKSEFGLIYKLFYNLNNIAAYNIYNWDEKGFLIGIIRSIKRIIGKDT</sequence>
<name>A0A2J6Q8D5_9HELO</name>
<dbReference type="AlphaFoldDB" id="A0A2J6Q8D5"/>
<keyword evidence="4" id="KW-1185">Reference proteome</keyword>
<evidence type="ECO:0000256" key="1">
    <source>
        <dbReference type="ARBA" id="ARBA00023125"/>
    </source>
</evidence>
<dbReference type="Pfam" id="PF03221">
    <property type="entry name" value="HTH_Tnp_Tc5"/>
    <property type="match status" value="1"/>
</dbReference>
<organism evidence="3 4">
    <name type="scientific">Hyaloscypha hepaticicola</name>
    <dbReference type="NCBI Taxonomy" id="2082293"/>
    <lineage>
        <taxon>Eukaryota</taxon>
        <taxon>Fungi</taxon>
        <taxon>Dikarya</taxon>
        <taxon>Ascomycota</taxon>
        <taxon>Pezizomycotina</taxon>
        <taxon>Leotiomycetes</taxon>
        <taxon>Helotiales</taxon>
        <taxon>Hyaloscyphaceae</taxon>
        <taxon>Hyaloscypha</taxon>
    </lineage>
</organism>
<protein>
    <recommendedName>
        <fullName evidence="2">HTH CENPB-type domain-containing protein</fullName>
    </recommendedName>
</protein>
<proteinExistence type="predicted"/>
<dbReference type="GO" id="GO:0003677">
    <property type="term" value="F:DNA binding"/>
    <property type="evidence" value="ECO:0007669"/>
    <property type="project" value="UniProtKB-KW"/>
</dbReference>
<accession>A0A2J6Q8D5</accession>
<dbReference type="PROSITE" id="PS51253">
    <property type="entry name" value="HTH_CENPB"/>
    <property type="match status" value="1"/>
</dbReference>
<feature type="non-terminal residue" evidence="3">
    <location>
        <position position="1"/>
    </location>
</feature>
<dbReference type="InterPro" id="IPR006600">
    <property type="entry name" value="HTH_CenpB_DNA-bd_dom"/>
</dbReference>
<dbReference type="EMBL" id="KZ613477">
    <property type="protein sequence ID" value="PMD22505.1"/>
    <property type="molecule type" value="Genomic_DNA"/>
</dbReference>
<feature type="domain" description="HTH CENPB-type" evidence="2">
    <location>
        <begin position="1"/>
        <end position="46"/>
    </location>
</feature>
<evidence type="ECO:0000259" key="2">
    <source>
        <dbReference type="PROSITE" id="PS51253"/>
    </source>
</evidence>
<keyword evidence="1" id="KW-0238">DNA-binding</keyword>
<evidence type="ECO:0000313" key="4">
    <source>
        <dbReference type="Proteomes" id="UP000235672"/>
    </source>
</evidence>